<dbReference type="Proteomes" id="UP000241323">
    <property type="component" value="Chromosome"/>
</dbReference>
<dbReference type="InterPro" id="IPR008490">
    <property type="entry name" value="Transposase_InsH_N"/>
</dbReference>
<dbReference type="InterPro" id="IPR002559">
    <property type="entry name" value="Transposase_11"/>
</dbReference>
<organism evidence="3 4">
    <name type="scientific">Carboxydocella thermautotrophica</name>
    <dbReference type="NCBI Taxonomy" id="178899"/>
    <lineage>
        <taxon>Bacteria</taxon>
        <taxon>Bacillati</taxon>
        <taxon>Bacillota</taxon>
        <taxon>Clostridia</taxon>
        <taxon>Eubacteriales</taxon>
        <taxon>Clostridiales Family XVI. Incertae Sedis</taxon>
        <taxon>Carboxydocella</taxon>
    </lineage>
</organism>
<evidence type="ECO:0000259" key="2">
    <source>
        <dbReference type="Pfam" id="PF05598"/>
    </source>
</evidence>
<dbReference type="PANTHER" id="PTHR35604">
    <property type="entry name" value="TRANSPOSASE INSH FOR INSERTION SEQUENCE ELEMENT IS5A-RELATED"/>
    <property type="match status" value="1"/>
</dbReference>
<evidence type="ECO:0000259" key="1">
    <source>
        <dbReference type="Pfam" id="PF01609"/>
    </source>
</evidence>
<sequence>MAIIPQIKLFEWTEIQTIGDLVRLRLVLDYMPDEELMRTLERNRGKGRNDYPVRAIWNSILAGIVFQHESVEKLRRELARNGQLRELCGFNEQVPSPWAYTRFLKALMKQEKLIDEMFDKMVKQLSEMLPDFGKNLAMDSKAISSFAKHKNKKGERDGRRDTDADYGRKEYRGVYENGKAWEKIVKWFGYKLHLIVDATYELPIIFSLTKASESDIKEGHRMLERMEEKQPEILKRAETMVADRGNDDTKLITKCWDKYRIKPVIDIRNLWRDGEKTRLLTNYKNVAYNYKGNVYCYCPETGTQREMSNGGFEKDRGTLKKLCPAKRYGIKCQGMEQCSVSQGIRIPLAENRRIFTPIDRASYKWEKEYKKRTAVERVNSRLDVSFGFEQHTIRGMAKMKLRCGLALCVMLAMAIGRIRENQAEKMRSLVA</sequence>
<dbReference type="GO" id="GO:0003677">
    <property type="term" value="F:DNA binding"/>
    <property type="evidence" value="ECO:0007669"/>
    <property type="project" value="InterPro"/>
</dbReference>
<feature type="domain" description="Transposase IS4-like" evidence="1">
    <location>
        <begin position="174"/>
        <end position="410"/>
    </location>
</feature>
<proteinExistence type="predicted"/>
<evidence type="ECO:0000313" key="4">
    <source>
        <dbReference type="Proteomes" id="UP000241323"/>
    </source>
</evidence>
<dbReference type="Pfam" id="PF05598">
    <property type="entry name" value="DUF772"/>
    <property type="match status" value="1"/>
</dbReference>
<name>A0A2R4N1F1_CARTR</name>
<evidence type="ECO:0000313" key="3">
    <source>
        <dbReference type="EMBL" id="AVX20849.1"/>
    </source>
</evidence>
<feature type="domain" description="Transposase InsH N-terminal" evidence="2">
    <location>
        <begin position="24"/>
        <end position="104"/>
    </location>
</feature>
<dbReference type="GO" id="GO:0004803">
    <property type="term" value="F:transposase activity"/>
    <property type="evidence" value="ECO:0007669"/>
    <property type="project" value="InterPro"/>
</dbReference>
<dbReference type="AlphaFoldDB" id="A0A2R4N1F1"/>
<dbReference type="Pfam" id="PF01609">
    <property type="entry name" value="DDE_Tnp_1"/>
    <property type="match status" value="1"/>
</dbReference>
<dbReference type="EMBL" id="CP028491">
    <property type="protein sequence ID" value="AVX20849.1"/>
    <property type="molecule type" value="Genomic_DNA"/>
</dbReference>
<protein>
    <submittedName>
        <fullName evidence="3">Transposase DDE domain-containing protein</fullName>
    </submittedName>
</protein>
<dbReference type="RefSeq" id="WP_107758363.1">
    <property type="nucleotide sequence ID" value="NZ_CP028491.1"/>
</dbReference>
<keyword evidence="4" id="KW-1185">Reference proteome</keyword>
<reference evidence="3 4" key="1">
    <citation type="submission" date="2018-04" db="EMBL/GenBank/DDBJ databases">
        <title>Genomic insights into metabolic versatility of Carboxydocella thermautotrophica capable of coupling hydrogenogenic CO oxidation with the reduction of Fe(III) minerals in Kamchatka hot springs.</title>
        <authorList>
            <person name="Toshchakov S.V."/>
            <person name="Tepliuk A.V."/>
            <person name="Gavrilov S.N."/>
            <person name="Kublanov I.V."/>
            <person name="Lebedinsky A.V."/>
            <person name="Bonch-Osmolovskaya E.A."/>
            <person name="Rusakov V.S."/>
            <person name="Chistyakova N.I."/>
            <person name="Korzhenkov A."/>
            <person name="Zavarsina D.G."/>
            <person name="Sokolova T.G."/>
        </authorList>
    </citation>
    <scope>NUCLEOTIDE SEQUENCE [LARGE SCALE GENOMIC DNA]</scope>
    <source>
        <strain evidence="3 4">019</strain>
    </source>
</reference>
<dbReference type="KEGG" id="cthm:CFE_1676"/>
<dbReference type="GO" id="GO:0006313">
    <property type="term" value="P:DNA transposition"/>
    <property type="evidence" value="ECO:0007669"/>
    <property type="project" value="InterPro"/>
</dbReference>
<gene>
    <name evidence="3" type="ORF">CFE_1676</name>
</gene>
<accession>A0A2R4N1F1</accession>
<dbReference type="PANTHER" id="PTHR35604:SF2">
    <property type="entry name" value="TRANSPOSASE INSH FOR INSERTION SEQUENCE ELEMENT IS5A-RELATED"/>
    <property type="match status" value="1"/>
</dbReference>